<reference evidence="1" key="1">
    <citation type="submission" date="2024-10" db="EMBL/GenBank/DDBJ databases">
        <authorList>
            <person name="Jemina J."/>
            <person name="Pratiankara J.K."/>
            <person name="Shobana S."/>
        </authorList>
    </citation>
    <scope>NUCLEOTIDE SEQUENCE</scope>
</reference>
<name>A0AB74UQF6_9CAUD</name>
<gene>
    <name evidence="1" type="ORF">LOLGXRTD_CDS0057</name>
</gene>
<proteinExistence type="predicted"/>
<sequence length="66" mass="7327">MSIIQYNLRKAEIEVGVPFTWGTRNAWAIKVEGGDVYFLSNGKPVHTTDAEIIDSGIVYANSIEIQ</sequence>
<evidence type="ECO:0000313" key="1">
    <source>
        <dbReference type="EMBL" id="XHV14971.1"/>
    </source>
</evidence>
<organism evidence="1">
    <name type="scientific">Klebsiella phage Hope</name>
    <dbReference type="NCBI Taxonomy" id="3350564"/>
    <lineage>
        <taxon>Viruses</taxon>
        <taxon>Duplodnaviria</taxon>
        <taxon>Heunggongvirae</taxon>
        <taxon>Uroviricota</taxon>
        <taxon>Caudoviricetes</taxon>
    </lineage>
</organism>
<accession>A0AB74UQF6</accession>
<protein>
    <submittedName>
        <fullName evidence="1">Uncharacterized protein</fullName>
    </submittedName>
</protein>
<dbReference type="EMBL" id="PQ374180">
    <property type="protein sequence ID" value="XHV14971.1"/>
    <property type="molecule type" value="Genomic_DNA"/>
</dbReference>